<feature type="region of interest" description="Disordered" evidence="1">
    <location>
        <begin position="1"/>
        <end position="31"/>
    </location>
</feature>
<sequence>MTRELTNPSSSATATRTVGRRFRASPSNRRMGIQAEAANEVIPENHQETTPPPLLQVTLIAIQSIWSSSSSASVSTSESVNNDYLTGFLHQLIRRSRTNHNTLKLALFYIHQARKPLRHHISTTTTATTTNHLALRDPILSGRKMFLAGLMIASKYLLDRNYSNRAWAKIAGLPIEEVNTNERVFLSLIDYRTHLDLDDFEVWSFRLQKLMNEKRIKSGTSPHLVNDHRSELDDRSSISRAPPTSTVSSLPSSHSSPHRSTITSSSSRRQSAASAISHPTPSLKHSSPTKPQPGSVRQPPSLDLHTPIRQQTLSSDARNGFATAPSRINPRSADEGFPPARSHQATSHLTTPIRQQTLPAALSKSILSTAPAHFKPATSTHRTSLCEPSTPAHQSTTPVRRSTEPTRQITTPARRNSEFNTPIRQQQNQHPLLSHPDKPPTTHQLAQSCLRAEVTTPARRERMTPTPILSRPSLSAALSDMSIRPAVYATPALSNLGSSAVNPPILMSPSLRAYQQPALGGLSSSRRSEIIASSKSDVASAVGPPKRSAIALENITPADVVKAEQDLMEKVAQEKRLLARQQETRRPTPSSSSVSAQPSDHQHQQKLIDQQLAHERRMRDEEKKEHLRLLLAEKNRKQHYPLQPALELGQERWNRAGSIVSSLDRPRADHPSIPSNRRQTEPSHLPSFDHSYSRERDEHLGQVEESSDSEQSSSSDDQLSDGLGYQARTSGEMSFVQDRLYGRPSLEEAVIGNSDFRQPHLPQTRQPPLSMRTDSCYGKDDGQKGRDKYNGEGPSQAGLRKPLERNRPPHDQEPLDGRSLLSSDSSGNQPSLTMSHYIDSAAHQHRSPASAHARLTSSGTRGMTTPSSSGMNGYSGYRRQPTYRGVTPPLISARPLQSCGLQESHHQALSTTARASSSRQFVERRNDPLASSRPPPALHARQSSVCADDPVGFPHGPRHPTSRPAILSHHQNRSFSDHDIRPNPTSSLRTPSSSLITNTLTRPPSASASSSSSSSSSRQPLDFPYHPLHHNHHHHHLYPSYYGLNVNHVAARPVY</sequence>
<evidence type="ECO:0000313" key="2">
    <source>
        <dbReference type="EMBL" id="EFP86590.1"/>
    </source>
</evidence>
<dbReference type="InParanoid" id="E3KQL5"/>
<feature type="compositionally biased region" description="Low complexity" evidence="1">
    <location>
        <begin position="241"/>
        <end position="278"/>
    </location>
</feature>
<dbReference type="HOGENOM" id="CLU_290206_0_0_1"/>
<evidence type="ECO:0000256" key="1">
    <source>
        <dbReference type="SAM" id="MobiDB-lite"/>
    </source>
</evidence>
<dbReference type="InterPro" id="IPR013922">
    <property type="entry name" value="Cyclin_PHO80-like"/>
</dbReference>
<feature type="compositionally biased region" description="Basic and acidic residues" evidence="1">
    <location>
        <begin position="777"/>
        <end position="790"/>
    </location>
</feature>
<feature type="region of interest" description="Disordered" evidence="1">
    <location>
        <begin position="579"/>
        <end position="607"/>
    </location>
</feature>
<keyword evidence="3" id="KW-1185">Reference proteome</keyword>
<feature type="region of interest" description="Disordered" evidence="1">
    <location>
        <begin position="659"/>
        <end position="724"/>
    </location>
</feature>
<dbReference type="GeneID" id="10540690"/>
<dbReference type="Pfam" id="PF08613">
    <property type="entry name" value="Cyclin"/>
    <property type="match status" value="1"/>
</dbReference>
<feature type="compositionally biased region" description="Low complexity" evidence="1">
    <location>
        <begin position="982"/>
        <end position="995"/>
    </location>
</feature>
<reference evidence="3" key="2">
    <citation type="journal article" date="2011" name="Proc. Natl. Acad. Sci. U.S.A.">
        <title>Obligate biotrophy features unraveled by the genomic analysis of rust fungi.</title>
        <authorList>
            <person name="Duplessis S."/>
            <person name="Cuomo C.A."/>
            <person name="Lin Y.-C."/>
            <person name="Aerts A."/>
            <person name="Tisserant E."/>
            <person name="Veneault-Fourrey C."/>
            <person name="Joly D.L."/>
            <person name="Hacquard S."/>
            <person name="Amselem J."/>
            <person name="Cantarel B.L."/>
            <person name="Chiu R."/>
            <person name="Coutinho P.M."/>
            <person name="Feau N."/>
            <person name="Field M."/>
            <person name="Frey P."/>
            <person name="Gelhaye E."/>
            <person name="Goldberg J."/>
            <person name="Grabherr M.G."/>
            <person name="Kodira C.D."/>
            <person name="Kohler A."/>
            <person name="Kuees U."/>
            <person name="Lindquist E.A."/>
            <person name="Lucas S.M."/>
            <person name="Mago R."/>
            <person name="Mauceli E."/>
            <person name="Morin E."/>
            <person name="Murat C."/>
            <person name="Pangilinan J.L."/>
            <person name="Park R."/>
            <person name="Pearson M."/>
            <person name="Quesneville H."/>
            <person name="Rouhier N."/>
            <person name="Sakthikumar S."/>
            <person name="Salamov A.A."/>
            <person name="Schmutz J."/>
            <person name="Selles B."/>
            <person name="Shapiro H."/>
            <person name="Tanguay P."/>
            <person name="Tuskan G.A."/>
            <person name="Henrissat B."/>
            <person name="Van de Peer Y."/>
            <person name="Rouze P."/>
            <person name="Ellis J.G."/>
            <person name="Dodds P.N."/>
            <person name="Schein J.E."/>
            <person name="Zhong S."/>
            <person name="Hamelin R.C."/>
            <person name="Grigoriev I.V."/>
            <person name="Szabo L.J."/>
            <person name="Martin F."/>
        </authorList>
    </citation>
    <scope>NUCLEOTIDE SEQUENCE [LARGE SCALE GENOMIC DNA]</scope>
    <source>
        <strain evidence="3">CRL 75-36-700-3 / race SCCL</strain>
    </source>
</reference>
<feature type="compositionally biased region" description="Polar residues" evidence="1">
    <location>
        <begin position="279"/>
        <end position="289"/>
    </location>
</feature>
<dbReference type="Gene3D" id="1.10.472.10">
    <property type="entry name" value="Cyclin-like"/>
    <property type="match status" value="1"/>
</dbReference>
<feature type="compositionally biased region" description="Low complexity" evidence="1">
    <location>
        <begin position="910"/>
        <end position="919"/>
    </location>
</feature>
<evidence type="ECO:0000313" key="3">
    <source>
        <dbReference type="Proteomes" id="UP000008783"/>
    </source>
</evidence>
<dbReference type="Proteomes" id="UP000008783">
    <property type="component" value="Unassembled WGS sequence"/>
</dbReference>
<feature type="compositionally biased region" description="Polar residues" evidence="1">
    <location>
        <begin position="377"/>
        <end position="431"/>
    </location>
</feature>
<accession>E3KQL5</accession>
<dbReference type="AlphaFoldDB" id="E3KQL5"/>
<organism evidence="2 3">
    <name type="scientific">Puccinia graminis f. sp. tritici (strain CRL 75-36-700-3 / race SCCL)</name>
    <name type="common">Black stem rust fungus</name>
    <dbReference type="NCBI Taxonomy" id="418459"/>
    <lineage>
        <taxon>Eukaryota</taxon>
        <taxon>Fungi</taxon>
        <taxon>Dikarya</taxon>
        <taxon>Basidiomycota</taxon>
        <taxon>Pucciniomycotina</taxon>
        <taxon>Pucciniomycetes</taxon>
        <taxon>Pucciniales</taxon>
        <taxon>Pucciniaceae</taxon>
        <taxon>Puccinia</taxon>
    </lineage>
</organism>
<dbReference type="KEGG" id="pgr:PGTG_12972"/>
<feature type="region of interest" description="Disordered" evidence="1">
    <location>
        <begin position="374"/>
        <end position="448"/>
    </location>
</feature>
<feature type="compositionally biased region" description="Low complexity" evidence="1">
    <location>
        <begin position="709"/>
        <end position="724"/>
    </location>
</feature>
<feature type="compositionally biased region" description="Polar residues" evidence="1">
    <location>
        <begin position="1"/>
        <end position="16"/>
    </location>
</feature>
<feature type="compositionally biased region" description="Low complexity" evidence="1">
    <location>
        <begin position="587"/>
        <end position="599"/>
    </location>
</feature>
<dbReference type="eggNOG" id="KOG1674">
    <property type="taxonomic scope" value="Eukaryota"/>
</dbReference>
<feature type="compositionally biased region" description="Polar residues" evidence="1">
    <location>
        <begin position="308"/>
        <end position="317"/>
    </location>
</feature>
<feature type="compositionally biased region" description="Basic and acidic residues" evidence="1">
    <location>
        <begin position="225"/>
        <end position="237"/>
    </location>
</feature>
<dbReference type="GO" id="GO:0000307">
    <property type="term" value="C:cyclin-dependent protein kinase holoenzyme complex"/>
    <property type="evidence" value="ECO:0000318"/>
    <property type="project" value="GO_Central"/>
</dbReference>
<dbReference type="CDD" id="cd20557">
    <property type="entry name" value="CYCLIN_ScPCL1-like"/>
    <property type="match status" value="1"/>
</dbReference>
<proteinExistence type="predicted"/>
<feature type="compositionally biased region" description="Polar residues" evidence="1">
    <location>
        <begin position="343"/>
        <end position="352"/>
    </location>
</feature>
<name>E3KQL5_PUCGT</name>
<dbReference type="PANTHER" id="PTHR15615:SF36">
    <property type="entry name" value="PHO85 CYCLIN-5"/>
    <property type="match status" value="1"/>
</dbReference>
<dbReference type="RefSeq" id="XP_003331009.1">
    <property type="nucleotide sequence ID" value="XM_003330961.2"/>
</dbReference>
<feature type="region of interest" description="Disordered" evidence="1">
    <location>
        <begin position="219"/>
        <end position="352"/>
    </location>
</feature>
<feature type="compositionally biased region" description="Basic and acidic residues" evidence="1">
    <location>
        <begin position="801"/>
        <end position="816"/>
    </location>
</feature>
<reference key="1">
    <citation type="submission" date="2007-01" db="EMBL/GenBank/DDBJ databases">
        <title>The Genome Sequence of Puccinia graminis f. sp. tritici Strain CRL 75-36-700-3.</title>
        <authorList>
            <consortium name="The Broad Institute Genome Sequencing Platform"/>
            <person name="Birren B."/>
            <person name="Lander E."/>
            <person name="Galagan J."/>
            <person name="Nusbaum C."/>
            <person name="Devon K."/>
            <person name="Cuomo C."/>
            <person name="Jaffe D."/>
            <person name="Butler J."/>
            <person name="Alvarez P."/>
            <person name="Gnerre S."/>
            <person name="Grabherr M."/>
            <person name="Mauceli E."/>
            <person name="Brockman W."/>
            <person name="Young S."/>
            <person name="LaButti K."/>
            <person name="Sykes S."/>
            <person name="DeCaprio D."/>
            <person name="Crawford M."/>
            <person name="Koehrsen M."/>
            <person name="Engels R."/>
            <person name="Montgomery P."/>
            <person name="Pearson M."/>
            <person name="Howarth C."/>
            <person name="Larson L."/>
            <person name="White J."/>
            <person name="Zeng Q."/>
            <person name="Kodira C."/>
            <person name="Yandava C."/>
            <person name="Alvarado L."/>
            <person name="O'Leary S."/>
            <person name="Szabo L."/>
            <person name="Dean R."/>
            <person name="Schein J."/>
        </authorList>
    </citation>
    <scope>NUCLEOTIDE SEQUENCE</scope>
    <source>
        <strain>CRL 75-36-700-3</strain>
    </source>
</reference>
<feature type="compositionally biased region" description="Low complexity" evidence="1">
    <location>
        <begin position="817"/>
        <end position="832"/>
    </location>
</feature>
<dbReference type="OrthoDB" id="286814at2759"/>
<dbReference type="OMA" id="LGHERRM"/>
<feature type="region of interest" description="Disordered" evidence="1">
    <location>
        <begin position="752"/>
        <end position="1028"/>
    </location>
</feature>
<gene>
    <name evidence="2" type="ORF">PGTG_12972</name>
</gene>
<dbReference type="STRING" id="418459.E3KQL5"/>
<feature type="compositionally biased region" description="Low complexity" evidence="1">
    <location>
        <begin position="1005"/>
        <end position="1017"/>
    </location>
</feature>
<dbReference type="GO" id="GO:0016538">
    <property type="term" value="F:cyclin-dependent protein serine/threonine kinase regulator activity"/>
    <property type="evidence" value="ECO:0000318"/>
    <property type="project" value="GO_Central"/>
</dbReference>
<dbReference type="GO" id="GO:0019901">
    <property type="term" value="F:protein kinase binding"/>
    <property type="evidence" value="ECO:0007669"/>
    <property type="project" value="InterPro"/>
</dbReference>
<evidence type="ECO:0008006" key="4">
    <source>
        <dbReference type="Google" id="ProtNLM"/>
    </source>
</evidence>
<dbReference type="GO" id="GO:0005634">
    <property type="term" value="C:nucleus"/>
    <property type="evidence" value="ECO:0000318"/>
    <property type="project" value="GO_Central"/>
</dbReference>
<feature type="compositionally biased region" description="Basic and acidic residues" evidence="1">
    <location>
        <begin position="691"/>
        <end position="702"/>
    </location>
</feature>
<protein>
    <recommendedName>
        <fullName evidence="4">Cyclin N-terminal domain-containing protein</fullName>
    </recommendedName>
</protein>
<dbReference type="PANTHER" id="PTHR15615">
    <property type="match status" value="1"/>
</dbReference>
<dbReference type="EMBL" id="DS178301">
    <property type="protein sequence ID" value="EFP86590.1"/>
    <property type="molecule type" value="Genomic_DNA"/>
</dbReference>
<dbReference type="VEuPathDB" id="FungiDB:PGTG_12972"/>
<feature type="compositionally biased region" description="Polar residues" evidence="1">
    <location>
        <begin position="855"/>
        <end position="872"/>
    </location>
</feature>